<protein>
    <submittedName>
        <fullName evidence="2">Uncharacterized protein</fullName>
    </submittedName>
</protein>
<evidence type="ECO:0000313" key="2">
    <source>
        <dbReference type="WBParaSite" id="Csp11.Scaffold630.g19729.t1"/>
    </source>
</evidence>
<accession>A0A1I7UVE1</accession>
<reference evidence="2" key="1">
    <citation type="submission" date="2016-11" db="UniProtKB">
        <authorList>
            <consortium name="WormBaseParasite"/>
        </authorList>
    </citation>
    <scope>IDENTIFICATION</scope>
</reference>
<sequence>MLPYRIPPLFNPNAFINMNAENNDLLRAAANMQGNNIDLLNLGILPPAPIVAPVVQYQCASPVRINRLNRFSVN</sequence>
<proteinExistence type="predicted"/>
<evidence type="ECO:0000313" key="1">
    <source>
        <dbReference type="Proteomes" id="UP000095282"/>
    </source>
</evidence>
<dbReference type="Proteomes" id="UP000095282">
    <property type="component" value="Unplaced"/>
</dbReference>
<name>A0A1I7UVE1_9PELO</name>
<dbReference type="AlphaFoldDB" id="A0A1I7UVE1"/>
<organism evidence="1 2">
    <name type="scientific">Caenorhabditis tropicalis</name>
    <dbReference type="NCBI Taxonomy" id="1561998"/>
    <lineage>
        <taxon>Eukaryota</taxon>
        <taxon>Metazoa</taxon>
        <taxon>Ecdysozoa</taxon>
        <taxon>Nematoda</taxon>
        <taxon>Chromadorea</taxon>
        <taxon>Rhabditida</taxon>
        <taxon>Rhabditina</taxon>
        <taxon>Rhabditomorpha</taxon>
        <taxon>Rhabditoidea</taxon>
        <taxon>Rhabditidae</taxon>
        <taxon>Peloderinae</taxon>
        <taxon>Caenorhabditis</taxon>
    </lineage>
</organism>
<keyword evidence="1" id="KW-1185">Reference proteome</keyword>
<dbReference type="WBParaSite" id="Csp11.Scaffold630.g19729.t1">
    <property type="protein sequence ID" value="Csp11.Scaffold630.g19729.t1"/>
    <property type="gene ID" value="Csp11.Scaffold630.g19729"/>
</dbReference>